<gene>
    <name evidence="2" type="ORF">PPERSA_11122</name>
</gene>
<keyword evidence="3" id="KW-1185">Reference proteome</keyword>
<feature type="region of interest" description="Disordered" evidence="1">
    <location>
        <begin position="1"/>
        <end position="29"/>
    </location>
</feature>
<comment type="caution">
    <text evidence="2">The sequence shown here is derived from an EMBL/GenBank/DDBJ whole genome shotgun (WGS) entry which is preliminary data.</text>
</comment>
<proteinExistence type="predicted"/>
<reference evidence="2 3" key="1">
    <citation type="journal article" date="2015" name="Sci. Rep.">
        <title>Genome of the facultative scuticociliatosis pathogen Pseudocohnilembus persalinus provides insight into its virulence through horizontal gene transfer.</title>
        <authorList>
            <person name="Xiong J."/>
            <person name="Wang G."/>
            <person name="Cheng J."/>
            <person name="Tian M."/>
            <person name="Pan X."/>
            <person name="Warren A."/>
            <person name="Jiang C."/>
            <person name="Yuan D."/>
            <person name="Miao W."/>
        </authorList>
    </citation>
    <scope>NUCLEOTIDE SEQUENCE [LARGE SCALE GENOMIC DNA]</scope>
    <source>
        <strain evidence="2">36N120E</strain>
    </source>
</reference>
<dbReference type="InParanoid" id="A0A0V0R075"/>
<dbReference type="Proteomes" id="UP000054937">
    <property type="component" value="Unassembled WGS sequence"/>
</dbReference>
<evidence type="ECO:0000313" key="3">
    <source>
        <dbReference type="Proteomes" id="UP000054937"/>
    </source>
</evidence>
<name>A0A0V0R075_PSEPJ</name>
<accession>A0A0V0R075</accession>
<organism evidence="2 3">
    <name type="scientific">Pseudocohnilembus persalinus</name>
    <name type="common">Ciliate</name>
    <dbReference type="NCBI Taxonomy" id="266149"/>
    <lineage>
        <taxon>Eukaryota</taxon>
        <taxon>Sar</taxon>
        <taxon>Alveolata</taxon>
        <taxon>Ciliophora</taxon>
        <taxon>Intramacronucleata</taxon>
        <taxon>Oligohymenophorea</taxon>
        <taxon>Scuticociliatia</taxon>
        <taxon>Philasterida</taxon>
        <taxon>Pseudocohnilembidae</taxon>
        <taxon>Pseudocohnilembus</taxon>
    </lineage>
</organism>
<protein>
    <submittedName>
        <fullName evidence="2">Uncharacterized protein</fullName>
    </submittedName>
</protein>
<evidence type="ECO:0000313" key="2">
    <source>
        <dbReference type="EMBL" id="KRX07573.1"/>
    </source>
</evidence>
<feature type="compositionally biased region" description="Polar residues" evidence="1">
    <location>
        <begin position="13"/>
        <end position="25"/>
    </location>
</feature>
<dbReference type="AlphaFoldDB" id="A0A0V0R075"/>
<evidence type="ECO:0000256" key="1">
    <source>
        <dbReference type="SAM" id="MobiDB-lite"/>
    </source>
</evidence>
<dbReference type="EMBL" id="LDAU01000082">
    <property type="protein sequence ID" value="KRX07573.1"/>
    <property type="molecule type" value="Genomic_DNA"/>
</dbReference>
<sequence length="269" mass="33066">MLTRNKVNKYIEKTQNTEPPQQSKSHQPKNDLYQKAQLLMLQEREIDQKNRHDKILEKRTNNGYFYSKLEVLEAINKIKNNEFFQNHQQKIKYSQNFQVQAELAQYYQSNLDVNFSDVKEYFDILYTFVHQKNRTKDQQFIEFCLQIIQAYDVFKNYKDYASLSKVWIALYNKYLNDKFIYQTDYKPNSLFVKNNNWFLTCIQQVCMEKMNFIHRMEPLWLAWDQIANSKTWWKFENQYIHKYWDDLSYKYEGKGENPFEWQQNTIIIK</sequence>